<keyword evidence="2" id="KW-0812">Transmembrane</keyword>
<sequence>MMMDCDGPDCLDGDRLQFDDEPPEFIRAPPAFLCDLSYRSSEELYTCGNVDNPFPFRVNADGSSSAAGGGGGGAEATLVVALVCAVILSLLLTTSGVFLWRNRKHLRKYLTCRTRSPTSSSSSRKGTPSAASTSDGASSEGGAGAAAYSDNIEYKKKTLLAAISSPSGVKFLTDSAIRYAPAHLLLDPAHQHHQYHQQQHGQHHIYEEIPNNYQQAGFPASHHHHHPHHHAYPRYAVFRDGHSGGGSGTPLSHQAFAQRQSWLDLLQRPPCPDMAFNLYDPEDGSKITGAAACPNCYYPSLPRDSSAAAARMGTTTADVMMGMGGGGGDHRQHRTTAAAARIVVNPADSVDRSRRNRRYGPASTAPYHCRGMLDPEHYQTTETLMNPNVIRNDFPVSSSSHQGQRNLRFENGSRTLDNSSQRQQHRRHKRNKNCSSNRAPAPIQQQLQTFTTPSPQSFILVDSANEDQEMYRVPTTGSTHSIQNCL</sequence>
<dbReference type="AlphaFoldDB" id="A0A1W0X8W0"/>
<evidence type="ECO:0000313" key="4">
    <source>
        <dbReference type="Proteomes" id="UP000192578"/>
    </source>
</evidence>
<feature type="transmembrane region" description="Helical" evidence="2">
    <location>
        <begin position="78"/>
        <end position="100"/>
    </location>
</feature>
<protein>
    <submittedName>
        <fullName evidence="3">Uncharacterized protein</fullName>
    </submittedName>
</protein>
<feature type="compositionally biased region" description="Polar residues" evidence="1">
    <location>
        <begin position="395"/>
        <end position="405"/>
    </location>
</feature>
<dbReference type="EMBL" id="MTYJ01000009">
    <property type="protein sequence ID" value="OQV23943.1"/>
    <property type="molecule type" value="Genomic_DNA"/>
</dbReference>
<evidence type="ECO:0000313" key="3">
    <source>
        <dbReference type="EMBL" id="OQV23943.1"/>
    </source>
</evidence>
<keyword evidence="2" id="KW-0472">Membrane</keyword>
<feature type="region of interest" description="Disordered" evidence="1">
    <location>
        <begin position="390"/>
        <end position="440"/>
    </location>
</feature>
<keyword evidence="4" id="KW-1185">Reference proteome</keyword>
<accession>A0A1W0X8W0</accession>
<name>A0A1W0X8W0_HYPEX</name>
<evidence type="ECO:0000256" key="1">
    <source>
        <dbReference type="SAM" id="MobiDB-lite"/>
    </source>
</evidence>
<evidence type="ECO:0000256" key="2">
    <source>
        <dbReference type="SAM" id="Phobius"/>
    </source>
</evidence>
<reference evidence="4" key="1">
    <citation type="submission" date="2017-01" db="EMBL/GenBank/DDBJ databases">
        <title>Comparative genomics of anhydrobiosis in the tardigrade Hypsibius dujardini.</title>
        <authorList>
            <person name="Yoshida Y."/>
            <person name="Koutsovoulos G."/>
            <person name="Laetsch D."/>
            <person name="Stevens L."/>
            <person name="Kumar S."/>
            <person name="Horikawa D."/>
            <person name="Ishino K."/>
            <person name="Komine S."/>
            <person name="Tomita M."/>
            <person name="Blaxter M."/>
            <person name="Arakawa K."/>
        </authorList>
    </citation>
    <scope>NUCLEOTIDE SEQUENCE [LARGE SCALE GENOMIC DNA]</scope>
    <source>
        <strain evidence="4">Z151</strain>
    </source>
</reference>
<feature type="region of interest" description="Disordered" evidence="1">
    <location>
        <begin position="348"/>
        <end position="372"/>
    </location>
</feature>
<comment type="caution">
    <text evidence="3">The sequence shown here is derived from an EMBL/GenBank/DDBJ whole genome shotgun (WGS) entry which is preliminary data.</text>
</comment>
<feature type="region of interest" description="Disordered" evidence="1">
    <location>
        <begin position="114"/>
        <end position="142"/>
    </location>
</feature>
<dbReference type="Proteomes" id="UP000192578">
    <property type="component" value="Unassembled WGS sequence"/>
</dbReference>
<organism evidence="3 4">
    <name type="scientific">Hypsibius exemplaris</name>
    <name type="common">Freshwater tardigrade</name>
    <dbReference type="NCBI Taxonomy" id="2072580"/>
    <lineage>
        <taxon>Eukaryota</taxon>
        <taxon>Metazoa</taxon>
        <taxon>Ecdysozoa</taxon>
        <taxon>Tardigrada</taxon>
        <taxon>Eutardigrada</taxon>
        <taxon>Parachela</taxon>
        <taxon>Hypsibioidea</taxon>
        <taxon>Hypsibiidae</taxon>
        <taxon>Hypsibius</taxon>
    </lineage>
</organism>
<feature type="compositionally biased region" description="Low complexity" evidence="1">
    <location>
        <begin position="114"/>
        <end position="138"/>
    </location>
</feature>
<proteinExistence type="predicted"/>
<keyword evidence="2" id="KW-1133">Transmembrane helix</keyword>
<gene>
    <name evidence="3" type="ORF">BV898_02290</name>
</gene>
<dbReference type="OrthoDB" id="10590365at2759"/>
<feature type="compositionally biased region" description="Basic residues" evidence="1">
    <location>
        <begin position="423"/>
        <end position="432"/>
    </location>
</feature>